<dbReference type="EMBL" id="JACGWJ010000020">
    <property type="protein sequence ID" value="KAL0341409.1"/>
    <property type="molecule type" value="Genomic_DNA"/>
</dbReference>
<evidence type="ECO:0008006" key="3">
    <source>
        <dbReference type="Google" id="ProtNLM"/>
    </source>
</evidence>
<evidence type="ECO:0000313" key="2">
    <source>
        <dbReference type="EMBL" id="KAL0341409.1"/>
    </source>
</evidence>
<dbReference type="AlphaFoldDB" id="A0AAW2NET4"/>
<feature type="region of interest" description="Disordered" evidence="1">
    <location>
        <begin position="1"/>
        <end position="67"/>
    </location>
</feature>
<dbReference type="InterPro" id="IPR021109">
    <property type="entry name" value="Peptidase_aspartic_dom_sf"/>
</dbReference>
<gene>
    <name evidence="2" type="ORF">Sradi_4657700</name>
</gene>
<dbReference type="PANTHER" id="PTHR33067">
    <property type="entry name" value="RNA-DIRECTED DNA POLYMERASE-RELATED"/>
    <property type="match status" value="1"/>
</dbReference>
<protein>
    <recommendedName>
        <fullName evidence="3">Aspartic peptidase DDI1-type domain-containing protein</fullName>
    </recommendedName>
</protein>
<feature type="compositionally biased region" description="Basic and acidic residues" evidence="1">
    <location>
        <begin position="1"/>
        <end position="19"/>
    </location>
</feature>
<dbReference type="Pfam" id="PF13650">
    <property type="entry name" value="Asp_protease_2"/>
    <property type="match status" value="1"/>
</dbReference>
<evidence type="ECO:0000256" key="1">
    <source>
        <dbReference type="SAM" id="MobiDB-lite"/>
    </source>
</evidence>
<comment type="caution">
    <text evidence="2">The sequence shown here is derived from an EMBL/GenBank/DDBJ whole genome shotgun (WGS) entry which is preliminary data.</text>
</comment>
<feature type="compositionally biased region" description="Basic and acidic residues" evidence="1">
    <location>
        <begin position="33"/>
        <end position="59"/>
    </location>
</feature>
<sequence length="249" mass="28084">MVSGRREGQLPSDTEKNPKEQVNAVTLKNGKTLGEEPPRKQMEETPDQEKEELKEETKESSQNMPSAKFLKEVISNKRKWENGETVKLNEECSAILQNKLPPKLKDPGSFSIPCTIGDMNFEKALCDLGASINLMPYSIFAKLGMHELTPTIVTLQLADRSIKYPRGIIEDVLVKVGKFVIPVDFVVLDMEEDANTPLILGRPFLATDLNHRDAPRKVGTPSVISMPGEEKFHQDRGDIYLWVDRRPRN</sequence>
<proteinExistence type="predicted"/>
<reference evidence="2" key="1">
    <citation type="submission" date="2020-06" db="EMBL/GenBank/DDBJ databases">
        <authorList>
            <person name="Li T."/>
            <person name="Hu X."/>
            <person name="Zhang T."/>
            <person name="Song X."/>
            <person name="Zhang H."/>
            <person name="Dai N."/>
            <person name="Sheng W."/>
            <person name="Hou X."/>
            <person name="Wei L."/>
        </authorList>
    </citation>
    <scope>NUCLEOTIDE SEQUENCE</scope>
    <source>
        <strain evidence="2">G02</strain>
        <tissue evidence="2">Leaf</tissue>
    </source>
</reference>
<organism evidence="2">
    <name type="scientific">Sesamum radiatum</name>
    <name type="common">Black benniseed</name>
    <dbReference type="NCBI Taxonomy" id="300843"/>
    <lineage>
        <taxon>Eukaryota</taxon>
        <taxon>Viridiplantae</taxon>
        <taxon>Streptophyta</taxon>
        <taxon>Embryophyta</taxon>
        <taxon>Tracheophyta</taxon>
        <taxon>Spermatophyta</taxon>
        <taxon>Magnoliopsida</taxon>
        <taxon>eudicotyledons</taxon>
        <taxon>Gunneridae</taxon>
        <taxon>Pentapetalae</taxon>
        <taxon>asterids</taxon>
        <taxon>lamiids</taxon>
        <taxon>Lamiales</taxon>
        <taxon>Pedaliaceae</taxon>
        <taxon>Sesamum</taxon>
    </lineage>
</organism>
<dbReference type="Gene3D" id="2.40.70.10">
    <property type="entry name" value="Acid Proteases"/>
    <property type="match status" value="1"/>
</dbReference>
<accession>A0AAW2NET4</accession>
<dbReference type="PANTHER" id="PTHR33067:SF9">
    <property type="entry name" value="RNA-DIRECTED DNA POLYMERASE"/>
    <property type="match status" value="1"/>
</dbReference>
<reference evidence="2" key="2">
    <citation type="journal article" date="2024" name="Plant">
        <title>Genomic evolution and insights into agronomic trait innovations of Sesamum species.</title>
        <authorList>
            <person name="Miao H."/>
            <person name="Wang L."/>
            <person name="Qu L."/>
            <person name="Liu H."/>
            <person name="Sun Y."/>
            <person name="Le M."/>
            <person name="Wang Q."/>
            <person name="Wei S."/>
            <person name="Zheng Y."/>
            <person name="Lin W."/>
            <person name="Duan Y."/>
            <person name="Cao H."/>
            <person name="Xiong S."/>
            <person name="Wang X."/>
            <person name="Wei L."/>
            <person name="Li C."/>
            <person name="Ma Q."/>
            <person name="Ju M."/>
            <person name="Zhao R."/>
            <person name="Li G."/>
            <person name="Mu C."/>
            <person name="Tian Q."/>
            <person name="Mei H."/>
            <person name="Zhang T."/>
            <person name="Gao T."/>
            <person name="Zhang H."/>
        </authorList>
    </citation>
    <scope>NUCLEOTIDE SEQUENCE</scope>
    <source>
        <strain evidence="2">G02</strain>
    </source>
</reference>
<name>A0AAW2NET4_SESRA</name>
<dbReference type="CDD" id="cd00303">
    <property type="entry name" value="retropepsin_like"/>
    <property type="match status" value="1"/>
</dbReference>